<feature type="transmembrane region" description="Helical" evidence="1">
    <location>
        <begin position="6"/>
        <end position="26"/>
    </location>
</feature>
<protein>
    <recommendedName>
        <fullName evidence="5">DUF2746 domain-containing protein</fullName>
    </recommendedName>
</protein>
<evidence type="ECO:0008006" key="5">
    <source>
        <dbReference type="Google" id="ProtNLM"/>
    </source>
</evidence>
<dbReference type="OrthoDB" id="4991487at2"/>
<evidence type="ECO:0000313" key="3">
    <source>
        <dbReference type="EMBL" id="SDQ05318.1"/>
    </source>
</evidence>
<evidence type="ECO:0000313" key="4">
    <source>
        <dbReference type="Proteomes" id="UP000182690"/>
    </source>
</evidence>
<name>A0A1H0XQ13_9MICO</name>
<dbReference type="AlphaFoldDB" id="A0A1H0XQ13"/>
<sequence length="127" mass="14399">MTEPIWVALIVAMQGVVVALISKVTIDARRTKRSTEAVKEQVANSHVLPNGEPYNLRDNIDHNQLAVLGEIRGIRRDIGRLDQRDIERGREMRELHVKIDELGTADRGAADRLTNIEDTLDLRKDRP</sequence>
<keyword evidence="1" id="KW-1133">Transmembrane helix</keyword>
<evidence type="ECO:0000313" key="2">
    <source>
        <dbReference type="EMBL" id="SDQ04861.1"/>
    </source>
</evidence>
<gene>
    <name evidence="2" type="ORF">SAMN04488565_0015</name>
    <name evidence="3" type="ORF">SAMN04488565_0069</name>
</gene>
<dbReference type="Proteomes" id="UP000182690">
    <property type="component" value="Unassembled WGS sequence"/>
</dbReference>
<reference evidence="2 4" key="1">
    <citation type="submission" date="2016-10" db="EMBL/GenBank/DDBJ databases">
        <authorList>
            <person name="de Groot N.N."/>
        </authorList>
    </citation>
    <scope>NUCLEOTIDE SEQUENCE [LARGE SCALE GENOMIC DNA]</scope>
    <source>
        <strain evidence="2 4">DSM 22788</strain>
    </source>
</reference>
<dbReference type="RefSeq" id="WP_010156194.1">
    <property type="nucleotide sequence ID" value="NZ_FNKB01000001.1"/>
</dbReference>
<proteinExistence type="predicted"/>
<keyword evidence="1" id="KW-0812">Transmembrane</keyword>
<evidence type="ECO:0000256" key="1">
    <source>
        <dbReference type="SAM" id="Phobius"/>
    </source>
</evidence>
<organism evidence="2 4">
    <name type="scientific">Leucobacter chromiiresistens</name>
    <dbReference type="NCBI Taxonomy" id="1079994"/>
    <lineage>
        <taxon>Bacteria</taxon>
        <taxon>Bacillati</taxon>
        <taxon>Actinomycetota</taxon>
        <taxon>Actinomycetes</taxon>
        <taxon>Micrococcales</taxon>
        <taxon>Microbacteriaceae</taxon>
        <taxon>Leucobacter</taxon>
    </lineage>
</organism>
<dbReference type="EMBL" id="FNKB01000001">
    <property type="protein sequence ID" value="SDQ05318.1"/>
    <property type="molecule type" value="Genomic_DNA"/>
</dbReference>
<dbReference type="STRING" id="1079994.SAMN04488565_0015"/>
<keyword evidence="1" id="KW-0472">Membrane</keyword>
<accession>A0A1H0XQ13</accession>
<dbReference type="EMBL" id="FNKB01000001">
    <property type="protein sequence ID" value="SDQ04861.1"/>
    <property type="molecule type" value="Genomic_DNA"/>
</dbReference>